<dbReference type="Proteomes" id="UP001374535">
    <property type="component" value="Chromosome 9"/>
</dbReference>
<evidence type="ECO:0000313" key="2">
    <source>
        <dbReference type="Proteomes" id="UP001374535"/>
    </source>
</evidence>
<dbReference type="AlphaFoldDB" id="A0AAQ3MT78"/>
<organism evidence="1 2">
    <name type="scientific">Vigna mungo</name>
    <name type="common">Black gram</name>
    <name type="synonym">Phaseolus mungo</name>
    <dbReference type="NCBI Taxonomy" id="3915"/>
    <lineage>
        <taxon>Eukaryota</taxon>
        <taxon>Viridiplantae</taxon>
        <taxon>Streptophyta</taxon>
        <taxon>Embryophyta</taxon>
        <taxon>Tracheophyta</taxon>
        <taxon>Spermatophyta</taxon>
        <taxon>Magnoliopsida</taxon>
        <taxon>eudicotyledons</taxon>
        <taxon>Gunneridae</taxon>
        <taxon>Pentapetalae</taxon>
        <taxon>rosids</taxon>
        <taxon>fabids</taxon>
        <taxon>Fabales</taxon>
        <taxon>Fabaceae</taxon>
        <taxon>Papilionoideae</taxon>
        <taxon>50 kb inversion clade</taxon>
        <taxon>NPAAA clade</taxon>
        <taxon>indigoferoid/millettioid clade</taxon>
        <taxon>Phaseoleae</taxon>
        <taxon>Vigna</taxon>
    </lineage>
</organism>
<protein>
    <submittedName>
        <fullName evidence="1">Uncharacterized protein</fullName>
    </submittedName>
</protein>
<dbReference type="EMBL" id="CP144692">
    <property type="protein sequence ID" value="WVY96424.1"/>
    <property type="molecule type" value="Genomic_DNA"/>
</dbReference>
<keyword evidence="2" id="KW-1185">Reference proteome</keyword>
<gene>
    <name evidence="1" type="ORF">V8G54_028575</name>
</gene>
<evidence type="ECO:0000313" key="1">
    <source>
        <dbReference type="EMBL" id="WVY96424.1"/>
    </source>
</evidence>
<accession>A0AAQ3MT78</accession>
<name>A0AAQ3MT78_VIGMU</name>
<sequence>MGDTTVNRVSDASLGFVSDCDHCLKTIVIWYTHEQLGNVASSENLMNGCESSRSLFGAKVGCKDAVCGTFSSQELACPTGRSKGRRSSIVCSCCRSHSTRAC</sequence>
<reference evidence="1 2" key="1">
    <citation type="journal article" date="2023" name="Life. Sci Alliance">
        <title>Evolutionary insights into 3D genome organization and epigenetic landscape of Vigna mungo.</title>
        <authorList>
            <person name="Junaid A."/>
            <person name="Singh B."/>
            <person name="Bhatia S."/>
        </authorList>
    </citation>
    <scope>NUCLEOTIDE SEQUENCE [LARGE SCALE GENOMIC DNA]</scope>
    <source>
        <strain evidence="1">Urdbean</strain>
    </source>
</reference>
<proteinExistence type="predicted"/>